<comment type="caution">
    <text evidence="4">The sequence shown here is derived from an EMBL/GenBank/DDBJ whole genome shotgun (WGS) entry which is preliminary data.</text>
</comment>
<dbReference type="SUPFAM" id="SSF110296">
    <property type="entry name" value="Oligoxyloglucan reducing end-specific cellobiohydrolase"/>
    <property type="match status" value="2"/>
</dbReference>
<protein>
    <recommendedName>
        <fullName evidence="3">Photosynthesis system II assembly factor Ycf48/Hcf136-like domain-containing protein</fullName>
    </recommendedName>
</protein>
<dbReference type="InterPro" id="IPR015943">
    <property type="entry name" value="WD40/YVTN_repeat-like_dom_sf"/>
</dbReference>
<evidence type="ECO:0000256" key="2">
    <source>
        <dbReference type="ARBA" id="ARBA00023276"/>
    </source>
</evidence>
<sequence>MNYTWSPAGAPLQTRYDDIWFISPLVGWAVNSAGQIVHTEDAGKTWTIQETVGPDTWLRCMSFSSPTDGWVGSITRRQRVWKTQDGKTWTDMTPKLPAVPSAVCGISSPSKNVVFAAGTQYPGREAGIMHTADGGLTWRSILMAPHANLLIDVYFTDDTHGWVVGGQGGTTYDRLKPVVLFTADGGNTWEDRLQNSGINFPRGEWGWKIQFVNSKLGFISLENESDAAILKTIDGGNSWKRIVVSDPQRNVNLEGIGFINEKVGWVGGWGDGFPSDPLGTTSGTADGGATWFDANNVGRFINRFRFIGSGPIVAYASGGTVYQCVATEAKNAKPPSLTERVAAETPIPFAWESLEINAQVPDNAKQLTITIFDPRQTLVKVLAKEQPPTPGERIFTWDFISEAGEDAGIGHFMYRVSIDGNASTGMVVRPGRTSPGELGAQVAQMFQRYASLAKRSHDELVLPDSDGNPVALKSLFDTPLELMAALIRGGWIIPGAADRSMFLVAIVRTGPMQSELNEADVDLLSEWITAGAVIPSAES</sequence>
<dbReference type="GO" id="GO:0009523">
    <property type="term" value="C:photosystem II"/>
    <property type="evidence" value="ECO:0007669"/>
    <property type="project" value="UniProtKB-KW"/>
</dbReference>
<dbReference type="RefSeq" id="WP_127587143.1">
    <property type="nucleotide sequence ID" value="NZ_RPJX01000031.1"/>
</dbReference>
<dbReference type="InterPro" id="IPR028203">
    <property type="entry name" value="PSII_CF48-like_dom"/>
</dbReference>
<dbReference type="EMBL" id="WISB01000203">
    <property type="protein sequence ID" value="MQW73336.1"/>
    <property type="molecule type" value="Genomic_DNA"/>
</dbReference>
<dbReference type="Gene3D" id="2.130.10.10">
    <property type="entry name" value="YVTN repeat-like/Quinoprotein amine dehydrogenase"/>
    <property type="match status" value="1"/>
</dbReference>
<evidence type="ECO:0000313" key="4">
    <source>
        <dbReference type="EMBL" id="MQW73336.1"/>
    </source>
</evidence>
<dbReference type="Gene3D" id="2.60.40.4070">
    <property type="match status" value="1"/>
</dbReference>
<organism evidence="4">
    <name type="scientific">Sinorhizobium medicae</name>
    <dbReference type="NCBI Taxonomy" id="110321"/>
    <lineage>
        <taxon>Bacteria</taxon>
        <taxon>Pseudomonadati</taxon>
        <taxon>Pseudomonadota</taxon>
        <taxon>Alphaproteobacteria</taxon>
        <taxon>Hyphomicrobiales</taxon>
        <taxon>Rhizobiaceae</taxon>
        <taxon>Sinorhizobium/Ensifer group</taxon>
        <taxon>Sinorhizobium</taxon>
    </lineage>
</organism>
<evidence type="ECO:0000256" key="1">
    <source>
        <dbReference type="ARBA" id="ARBA00022531"/>
    </source>
</evidence>
<dbReference type="AlphaFoldDB" id="A0A6G1WUF5"/>
<keyword evidence="1" id="KW-0602">Photosynthesis</keyword>
<proteinExistence type="predicted"/>
<reference evidence="4" key="1">
    <citation type="journal article" date="2013" name="Genome Biol.">
        <title>Comparative genomics of the core and accessory genomes of 48 Sinorhizobium strains comprising five genospecies.</title>
        <authorList>
            <person name="Sugawara M."/>
            <person name="Epstein B."/>
            <person name="Badgley B.D."/>
            <person name="Unno T."/>
            <person name="Xu L."/>
            <person name="Reese J."/>
            <person name="Gyaneshwar P."/>
            <person name="Denny R."/>
            <person name="Mudge J."/>
            <person name="Bharti A.K."/>
            <person name="Farmer A.D."/>
            <person name="May G.D."/>
            <person name="Woodward J.E."/>
            <person name="Medigue C."/>
            <person name="Vallenet D."/>
            <person name="Lajus A."/>
            <person name="Rouy Z."/>
            <person name="Martinez-Vaz B."/>
            <person name="Tiffin P."/>
            <person name="Young N.D."/>
            <person name="Sadowsky M.J."/>
        </authorList>
    </citation>
    <scope>NUCLEOTIDE SEQUENCE</scope>
    <source>
        <strain evidence="4">M1</strain>
    </source>
</reference>
<dbReference type="GO" id="GO:0015979">
    <property type="term" value="P:photosynthesis"/>
    <property type="evidence" value="ECO:0007669"/>
    <property type="project" value="UniProtKB-KW"/>
</dbReference>
<gene>
    <name evidence="4" type="ORF">GHJ91_30850</name>
</gene>
<dbReference type="PANTHER" id="PTHR47199:SF2">
    <property type="entry name" value="PHOTOSYSTEM II STABILITY_ASSEMBLY FACTOR HCF136, CHLOROPLASTIC"/>
    <property type="match status" value="1"/>
</dbReference>
<accession>A0A6G1WUF5</accession>
<dbReference type="Pfam" id="PF14870">
    <property type="entry name" value="PSII_BNR"/>
    <property type="match status" value="1"/>
</dbReference>
<name>A0A6G1WUF5_9HYPH</name>
<evidence type="ECO:0000259" key="3">
    <source>
        <dbReference type="Pfam" id="PF14870"/>
    </source>
</evidence>
<dbReference type="PANTHER" id="PTHR47199">
    <property type="entry name" value="PHOTOSYSTEM II STABILITY/ASSEMBLY FACTOR HCF136, CHLOROPLASTIC"/>
    <property type="match status" value="1"/>
</dbReference>
<dbReference type="CDD" id="cd15482">
    <property type="entry name" value="Sialidase_non-viral"/>
    <property type="match status" value="1"/>
</dbReference>
<feature type="domain" description="Photosynthesis system II assembly factor Ycf48/Hcf136-like" evidence="3">
    <location>
        <begin position="4"/>
        <end position="132"/>
    </location>
</feature>
<keyword evidence="2" id="KW-0604">Photosystem II</keyword>